<feature type="non-terminal residue" evidence="2">
    <location>
        <position position="24"/>
    </location>
</feature>
<evidence type="ECO:0000256" key="1">
    <source>
        <dbReference type="SAM" id="MobiDB-lite"/>
    </source>
</evidence>
<gene>
    <name evidence="2" type="ORF">METZ01_LOCUS191575</name>
</gene>
<accession>A0A382DLW3</accession>
<feature type="region of interest" description="Disordered" evidence="1">
    <location>
        <begin position="1"/>
        <end position="24"/>
    </location>
</feature>
<organism evidence="2">
    <name type="scientific">marine metagenome</name>
    <dbReference type="NCBI Taxonomy" id="408172"/>
    <lineage>
        <taxon>unclassified sequences</taxon>
        <taxon>metagenomes</taxon>
        <taxon>ecological metagenomes</taxon>
    </lineage>
</organism>
<proteinExistence type="predicted"/>
<evidence type="ECO:0000313" key="2">
    <source>
        <dbReference type="EMBL" id="SVB38721.1"/>
    </source>
</evidence>
<dbReference type="EMBL" id="UINC01039763">
    <property type="protein sequence ID" value="SVB38721.1"/>
    <property type="molecule type" value="Genomic_DNA"/>
</dbReference>
<protein>
    <submittedName>
        <fullName evidence="2">Uncharacterized protein</fullName>
    </submittedName>
</protein>
<reference evidence="2" key="1">
    <citation type="submission" date="2018-05" db="EMBL/GenBank/DDBJ databases">
        <authorList>
            <person name="Lanie J.A."/>
            <person name="Ng W.-L."/>
            <person name="Kazmierczak K.M."/>
            <person name="Andrzejewski T.M."/>
            <person name="Davidsen T.M."/>
            <person name="Wayne K.J."/>
            <person name="Tettelin H."/>
            <person name="Glass J.I."/>
            <person name="Rusch D."/>
            <person name="Podicherti R."/>
            <person name="Tsui H.-C.T."/>
            <person name="Winkler M.E."/>
        </authorList>
    </citation>
    <scope>NUCLEOTIDE SEQUENCE</scope>
</reference>
<name>A0A382DLW3_9ZZZZ</name>
<dbReference type="AlphaFoldDB" id="A0A382DLW3"/>
<sequence>MGDNNALKRFCARENRESTVPSGI</sequence>